<keyword evidence="2" id="KW-1185">Reference proteome</keyword>
<sequence>MSAAVPGKARDIYIVGLRNQHAVENQAIELLERQIGRLKNYPEMEARMRQHVEESRAQARRLEDLLARHDTSHSGLKDTMMSLVGNLAALGHTPAPDEVLKNTMANFAFEHYEIASYKSLLTLADLAGEGGARAALQTSLREEEQMAAWIAEHIGPTVRRYVERSASGQTAGV</sequence>
<dbReference type="SUPFAM" id="SSF47240">
    <property type="entry name" value="Ferritin-like"/>
    <property type="match status" value="1"/>
</dbReference>
<dbReference type="OrthoDB" id="7273732at2"/>
<dbReference type="InterPro" id="IPR009078">
    <property type="entry name" value="Ferritin-like_SF"/>
</dbReference>
<dbReference type="Gene3D" id="1.20.1260.10">
    <property type="match status" value="1"/>
</dbReference>
<dbReference type="EMBL" id="NHRY01000216">
    <property type="protein sequence ID" value="PPQ30177.1"/>
    <property type="molecule type" value="Genomic_DNA"/>
</dbReference>
<organism evidence="1 2">
    <name type="scientific">Rhodopila globiformis</name>
    <name type="common">Rhodopseudomonas globiformis</name>
    <dbReference type="NCBI Taxonomy" id="1071"/>
    <lineage>
        <taxon>Bacteria</taxon>
        <taxon>Pseudomonadati</taxon>
        <taxon>Pseudomonadota</taxon>
        <taxon>Alphaproteobacteria</taxon>
        <taxon>Acetobacterales</taxon>
        <taxon>Acetobacteraceae</taxon>
        <taxon>Rhodopila</taxon>
    </lineage>
</organism>
<gene>
    <name evidence="1" type="ORF">CCS01_19995</name>
</gene>
<accession>A0A2S6N6G2</accession>
<evidence type="ECO:0000313" key="1">
    <source>
        <dbReference type="EMBL" id="PPQ30177.1"/>
    </source>
</evidence>
<name>A0A2S6N6G2_RHOGL</name>
<dbReference type="Pfam" id="PF05974">
    <property type="entry name" value="DUF892"/>
    <property type="match status" value="1"/>
</dbReference>
<dbReference type="InterPro" id="IPR012347">
    <property type="entry name" value="Ferritin-like"/>
</dbReference>
<dbReference type="Proteomes" id="UP000239724">
    <property type="component" value="Unassembled WGS sequence"/>
</dbReference>
<protein>
    <submittedName>
        <fullName evidence="1">Uncharacterized protein</fullName>
    </submittedName>
</protein>
<evidence type="ECO:0000313" key="2">
    <source>
        <dbReference type="Proteomes" id="UP000239724"/>
    </source>
</evidence>
<dbReference type="RefSeq" id="WP_104520583.1">
    <property type="nucleotide sequence ID" value="NZ_NHRY01000216.1"/>
</dbReference>
<proteinExistence type="predicted"/>
<dbReference type="AlphaFoldDB" id="A0A2S6N6G2"/>
<comment type="caution">
    <text evidence="1">The sequence shown here is derived from an EMBL/GenBank/DDBJ whole genome shotgun (WGS) entry which is preliminary data.</text>
</comment>
<dbReference type="InterPro" id="IPR010287">
    <property type="entry name" value="DUF892_YciF-like"/>
</dbReference>
<reference evidence="1 2" key="1">
    <citation type="journal article" date="2018" name="Arch. Microbiol.">
        <title>New insights into the metabolic potential of the phototrophic purple bacterium Rhodopila globiformis DSM 161(T) from its draft genome sequence and evidence for a vanadium-dependent nitrogenase.</title>
        <authorList>
            <person name="Imhoff J.F."/>
            <person name="Rahn T."/>
            <person name="Kunzel S."/>
            <person name="Neulinger S.C."/>
        </authorList>
    </citation>
    <scope>NUCLEOTIDE SEQUENCE [LARGE SCALE GENOMIC DNA]</scope>
    <source>
        <strain evidence="1 2">DSM 161</strain>
    </source>
</reference>